<dbReference type="InParanoid" id="A0A1Y2G0Q2"/>
<evidence type="ECO:0000313" key="3">
    <source>
        <dbReference type="Proteomes" id="UP000193467"/>
    </source>
</evidence>
<dbReference type="Proteomes" id="UP000193467">
    <property type="component" value="Unassembled WGS sequence"/>
</dbReference>
<keyword evidence="3" id="KW-1185">Reference proteome</keyword>
<protein>
    <submittedName>
        <fullName evidence="2">Uncharacterized protein</fullName>
    </submittedName>
</protein>
<feature type="region of interest" description="Disordered" evidence="1">
    <location>
        <begin position="116"/>
        <end position="151"/>
    </location>
</feature>
<evidence type="ECO:0000256" key="1">
    <source>
        <dbReference type="SAM" id="MobiDB-lite"/>
    </source>
</evidence>
<dbReference type="EMBL" id="MCGR01000004">
    <property type="protein sequence ID" value="ORY90214.1"/>
    <property type="molecule type" value="Genomic_DNA"/>
</dbReference>
<reference evidence="2 3" key="1">
    <citation type="submission" date="2016-07" db="EMBL/GenBank/DDBJ databases">
        <title>Pervasive Adenine N6-methylation of Active Genes in Fungi.</title>
        <authorList>
            <consortium name="DOE Joint Genome Institute"/>
            <person name="Mondo S.J."/>
            <person name="Dannebaum R.O."/>
            <person name="Kuo R.C."/>
            <person name="Labutti K."/>
            <person name="Haridas S."/>
            <person name="Kuo A."/>
            <person name="Salamov A."/>
            <person name="Ahrendt S.R."/>
            <person name="Lipzen A."/>
            <person name="Sullivan W."/>
            <person name="Andreopoulos W.B."/>
            <person name="Clum A."/>
            <person name="Lindquist E."/>
            <person name="Daum C."/>
            <person name="Ramamoorthy G.K."/>
            <person name="Gryganskyi A."/>
            <person name="Culley D."/>
            <person name="Magnuson J.K."/>
            <person name="James T.Y."/>
            <person name="O'Malley M.A."/>
            <person name="Stajich J.E."/>
            <person name="Spatafora J.W."/>
            <person name="Visel A."/>
            <person name="Grigoriev I.V."/>
        </authorList>
    </citation>
    <scope>NUCLEOTIDE SEQUENCE [LARGE SCALE GENOMIC DNA]</scope>
    <source>
        <strain evidence="2 3">62-1032</strain>
    </source>
</reference>
<feature type="compositionally biased region" description="Low complexity" evidence="1">
    <location>
        <begin position="128"/>
        <end position="146"/>
    </location>
</feature>
<evidence type="ECO:0000313" key="2">
    <source>
        <dbReference type="EMBL" id="ORY90214.1"/>
    </source>
</evidence>
<organism evidence="2 3">
    <name type="scientific">Leucosporidium creatinivorum</name>
    <dbReference type="NCBI Taxonomy" id="106004"/>
    <lineage>
        <taxon>Eukaryota</taxon>
        <taxon>Fungi</taxon>
        <taxon>Dikarya</taxon>
        <taxon>Basidiomycota</taxon>
        <taxon>Pucciniomycotina</taxon>
        <taxon>Microbotryomycetes</taxon>
        <taxon>Leucosporidiales</taxon>
        <taxon>Leucosporidium</taxon>
    </lineage>
</organism>
<sequence length="689" mass="76505">MARPQEDLWWITQISQQLSSAFCVFVEEEEVRPTATEIVFNRVVAFAQHRLASADLEYSSSAWNRSLNYGKIVEPIVKDLCKVLGSCDWSGDEQLGRMVRRRFATAQLALSADAARTGRPPPVALPRSIPSSPSSSSPSCSPSSSSLKTAPVKIPRKKIKSLVQCSDHQLQSICIRIAREARSQLPSAEVRSQRRQAAFEGSVCFDPSTGVPLTLENTLADDPTYEQLGPPAYHEKMVRFYEQHTSTKRRPAIAEGEIYQGRVINRETFPEGSWLDSRDEDGKPVLLCLARPDDPPDLLKALRVSFIDQGPGSEFGIFRDWLVLALRFGLVFTMDQYVHTKAFFKFMLTRVAIEWSLRPGARLHLIAASKTAGDALNAVEELNAVYSAIGSAQGTVDADVPRISYSIIKVNVPASMHSKFLWASLFGQDGCIFRDSSANGGSFGQGLNQPVGKQPLTLLSVESGLWRPSASRAILHSETTSIRLARFRQQQRDGLILNNHLPSFSEPTKTTDFKLKEKELFKALNAAASMARRRPDPRSDSDAQAIALSSTRKYQLDCLYVRPIPPRLAVGRGGKGRPALRIQRLPLRRVTHVAKRALTCRGSFSLGSSGTFILSTRVEAQPGLLDLMKRSCKLLRVDYKGEVMYGVVICWYHGRGYQVLHRLATSPAHQRPCSLRSLPLRSRQQVGDC</sequence>
<accession>A0A1Y2G0Q2</accession>
<gene>
    <name evidence="2" type="ORF">BCR35DRAFT_312302</name>
</gene>
<comment type="caution">
    <text evidence="2">The sequence shown here is derived from an EMBL/GenBank/DDBJ whole genome shotgun (WGS) entry which is preliminary data.</text>
</comment>
<dbReference type="AlphaFoldDB" id="A0A1Y2G0Q2"/>
<proteinExistence type="predicted"/>
<name>A0A1Y2G0Q2_9BASI</name>